<feature type="domain" description="ABC transporter" evidence="8">
    <location>
        <begin position="366"/>
        <end position="602"/>
    </location>
</feature>
<dbReference type="Gene3D" id="3.40.50.300">
    <property type="entry name" value="P-loop containing nucleotide triphosphate hydrolases"/>
    <property type="match status" value="1"/>
</dbReference>
<keyword evidence="4 10" id="KW-0067">ATP-binding</keyword>
<dbReference type="InterPro" id="IPR011527">
    <property type="entry name" value="ABC1_TM_dom"/>
</dbReference>
<name>A0A0P1E8L3_9RHOB</name>
<dbReference type="InterPro" id="IPR036640">
    <property type="entry name" value="ABC1_TM_sf"/>
</dbReference>
<keyword evidence="3" id="KW-0547">Nucleotide-binding</keyword>
<sequence>MYFHYWDISLGCAQILAHSKPEQQKREASFVNIKNHMAAQPRREMQSARNQGITFLALAFLFSIFVNLLMLTGPLFMLQVYDRVLGSRAVETLAALFLLVALLYGLMAMLDFARGRIVARFGARFQSQLDERVFDATLRRSLHPRARAAPATALRDLESIQNLCSSPVLLAVMDIPWTPIFIAAIFLFHPLLGWLAVGGGSLLVVIALLNQILTRRKVALAQSASAKANIFSEHARQAAEVVHSQGMQEDITRRWQRQRTDALQQTIAASDWTGSFASVTKSLRLFLQSAMLALGALLVLRNELTPGAMIAGSILLGRALAPVEQVVGQWAVVERARTAWNSLSQFLDATPPEKQRTKLPVPQARLTANGLTVIPPGADTPTLRNVSLNLEPGRALGVIGKSGSGKSTLAKALLGIWRPAAGEIRLGGATLDQYDPTDLGQHIGYLPQEVTLFNGTVAENIARMSENPNPEAVVAAAKKANAHELILTLEKGYDTILEGNDSQLSGGQKQRIALSRALYGDPVLLILDEPNSALDADGTEALNAAVRDLKAAGKSTIIMTHRPQAISECDDLAVVERGQVVKSGPRDEVLGAVVQNAGSIKRNLSKAGN</sequence>
<dbReference type="Gene3D" id="1.20.1560.10">
    <property type="entry name" value="ABC transporter type 1, transmembrane domain"/>
    <property type="match status" value="1"/>
</dbReference>
<dbReference type="SUPFAM" id="SSF90123">
    <property type="entry name" value="ABC transporter transmembrane region"/>
    <property type="match status" value="1"/>
</dbReference>
<dbReference type="EMBL" id="CYPS01000055">
    <property type="protein sequence ID" value="CUH44647.1"/>
    <property type="molecule type" value="Genomic_DNA"/>
</dbReference>
<dbReference type="PROSITE" id="PS50929">
    <property type="entry name" value="ABC_TM1F"/>
    <property type="match status" value="1"/>
</dbReference>
<keyword evidence="2 7" id="KW-0812">Transmembrane</keyword>
<evidence type="ECO:0000256" key="7">
    <source>
        <dbReference type="SAM" id="Phobius"/>
    </source>
</evidence>
<evidence type="ECO:0000256" key="3">
    <source>
        <dbReference type="ARBA" id="ARBA00022741"/>
    </source>
</evidence>
<dbReference type="NCBIfam" id="TIGR01842">
    <property type="entry name" value="type_I_sec_PrtD"/>
    <property type="match status" value="1"/>
</dbReference>
<comment type="subcellular location">
    <subcellularLocation>
        <location evidence="1">Cell membrane</location>
        <topology evidence="1">Multi-pass membrane protein</topology>
    </subcellularLocation>
</comment>
<dbReference type="PANTHER" id="PTHR43394:SF1">
    <property type="entry name" value="ATP-BINDING CASSETTE SUB-FAMILY B MEMBER 10, MITOCHONDRIAL"/>
    <property type="match status" value="1"/>
</dbReference>
<feature type="transmembrane region" description="Helical" evidence="7">
    <location>
        <begin position="283"/>
        <end position="300"/>
    </location>
</feature>
<dbReference type="InterPro" id="IPR027417">
    <property type="entry name" value="P-loop_NTPase"/>
</dbReference>
<dbReference type="InterPro" id="IPR017871">
    <property type="entry name" value="ABC_transporter-like_CS"/>
</dbReference>
<dbReference type="InterPro" id="IPR003593">
    <property type="entry name" value="AAA+_ATPase"/>
</dbReference>
<dbReference type="PANTHER" id="PTHR43394">
    <property type="entry name" value="ATP-DEPENDENT PERMEASE MDL1, MITOCHONDRIAL"/>
    <property type="match status" value="1"/>
</dbReference>
<feature type="transmembrane region" description="Helical" evidence="7">
    <location>
        <begin position="168"/>
        <end position="188"/>
    </location>
</feature>
<dbReference type="SMART" id="SM00382">
    <property type="entry name" value="AAA"/>
    <property type="match status" value="1"/>
</dbReference>
<dbReference type="GO" id="GO:0015421">
    <property type="term" value="F:ABC-type oligopeptide transporter activity"/>
    <property type="evidence" value="ECO:0007669"/>
    <property type="project" value="TreeGrafter"/>
</dbReference>
<keyword evidence="6 7" id="KW-0472">Membrane</keyword>
<dbReference type="Pfam" id="PF00664">
    <property type="entry name" value="ABC_membrane"/>
    <property type="match status" value="1"/>
</dbReference>
<reference evidence="11" key="1">
    <citation type="submission" date="2015-09" db="EMBL/GenBank/DDBJ databases">
        <authorList>
            <person name="Rodrigo-Torres L."/>
            <person name="Arahal D.R."/>
        </authorList>
    </citation>
    <scope>NUCLEOTIDE SEQUENCE [LARGE SCALE GENOMIC DNA]</scope>
    <source>
        <strain evidence="11">CECT 4293</strain>
    </source>
</reference>
<feature type="transmembrane region" description="Helical" evidence="7">
    <location>
        <begin position="92"/>
        <end position="110"/>
    </location>
</feature>
<dbReference type="Pfam" id="PF00005">
    <property type="entry name" value="ABC_tran"/>
    <property type="match status" value="1"/>
</dbReference>
<evidence type="ECO:0000313" key="11">
    <source>
        <dbReference type="Proteomes" id="UP000050786"/>
    </source>
</evidence>
<keyword evidence="5 7" id="KW-1133">Transmembrane helix</keyword>
<proteinExistence type="predicted"/>
<evidence type="ECO:0000313" key="10">
    <source>
        <dbReference type="EMBL" id="CUH44647.1"/>
    </source>
</evidence>
<dbReference type="InterPro" id="IPR003439">
    <property type="entry name" value="ABC_transporter-like_ATP-bd"/>
</dbReference>
<dbReference type="InterPro" id="IPR039421">
    <property type="entry name" value="Type_1_exporter"/>
</dbReference>
<dbReference type="GO" id="GO:0005524">
    <property type="term" value="F:ATP binding"/>
    <property type="evidence" value="ECO:0007669"/>
    <property type="project" value="UniProtKB-KW"/>
</dbReference>
<organism evidence="10 11">
    <name type="scientific">Ruegeria atlantica</name>
    <dbReference type="NCBI Taxonomy" id="81569"/>
    <lineage>
        <taxon>Bacteria</taxon>
        <taxon>Pseudomonadati</taxon>
        <taxon>Pseudomonadota</taxon>
        <taxon>Alphaproteobacteria</taxon>
        <taxon>Rhodobacterales</taxon>
        <taxon>Roseobacteraceae</taxon>
        <taxon>Ruegeria</taxon>
    </lineage>
</organism>
<evidence type="ECO:0000256" key="6">
    <source>
        <dbReference type="ARBA" id="ARBA00023136"/>
    </source>
</evidence>
<dbReference type="GO" id="GO:0030256">
    <property type="term" value="C:type I protein secretion system complex"/>
    <property type="evidence" value="ECO:0007669"/>
    <property type="project" value="InterPro"/>
</dbReference>
<evidence type="ECO:0000256" key="4">
    <source>
        <dbReference type="ARBA" id="ARBA00022840"/>
    </source>
</evidence>
<dbReference type="Proteomes" id="UP000050786">
    <property type="component" value="Unassembled WGS sequence"/>
</dbReference>
<dbReference type="PROSITE" id="PS50893">
    <property type="entry name" value="ABC_TRANSPORTER_2"/>
    <property type="match status" value="1"/>
</dbReference>
<protein>
    <submittedName>
        <fullName evidence="10">Type I secretion system ATP-binding protein PrsD</fullName>
    </submittedName>
</protein>
<dbReference type="AlphaFoldDB" id="A0A0P1E8L3"/>
<dbReference type="InterPro" id="IPR010128">
    <property type="entry name" value="ATPase_T1SS_PrtD-like"/>
</dbReference>
<feature type="transmembrane region" description="Helical" evidence="7">
    <location>
        <begin position="52"/>
        <end position="72"/>
    </location>
</feature>
<keyword evidence="11" id="KW-1185">Reference proteome</keyword>
<dbReference type="GO" id="GO:0016887">
    <property type="term" value="F:ATP hydrolysis activity"/>
    <property type="evidence" value="ECO:0007669"/>
    <property type="project" value="InterPro"/>
</dbReference>
<dbReference type="GO" id="GO:0030253">
    <property type="term" value="P:protein secretion by the type I secretion system"/>
    <property type="evidence" value="ECO:0007669"/>
    <property type="project" value="InterPro"/>
</dbReference>
<evidence type="ECO:0000259" key="8">
    <source>
        <dbReference type="PROSITE" id="PS50893"/>
    </source>
</evidence>
<dbReference type="GO" id="GO:0005886">
    <property type="term" value="C:plasma membrane"/>
    <property type="evidence" value="ECO:0007669"/>
    <property type="project" value="UniProtKB-SubCell"/>
</dbReference>
<evidence type="ECO:0000256" key="2">
    <source>
        <dbReference type="ARBA" id="ARBA00022692"/>
    </source>
</evidence>
<accession>A0A0P1E8L3</accession>
<feature type="transmembrane region" description="Helical" evidence="7">
    <location>
        <begin position="194"/>
        <end position="213"/>
    </location>
</feature>
<feature type="domain" description="ABC transmembrane type-1" evidence="9">
    <location>
        <begin position="57"/>
        <end position="335"/>
    </location>
</feature>
<evidence type="ECO:0000256" key="5">
    <source>
        <dbReference type="ARBA" id="ARBA00022989"/>
    </source>
</evidence>
<gene>
    <name evidence="10" type="primary">prsD_2</name>
    <name evidence="10" type="ORF">RUM4293_03553</name>
</gene>
<evidence type="ECO:0000256" key="1">
    <source>
        <dbReference type="ARBA" id="ARBA00004651"/>
    </source>
</evidence>
<dbReference type="SUPFAM" id="SSF52540">
    <property type="entry name" value="P-loop containing nucleoside triphosphate hydrolases"/>
    <property type="match status" value="1"/>
</dbReference>
<dbReference type="PROSITE" id="PS00211">
    <property type="entry name" value="ABC_TRANSPORTER_1"/>
    <property type="match status" value="1"/>
</dbReference>
<evidence type="ECO:0000259" key="9">
    <source>
        <dbReference type="PROSITE" id="PS50929"/>
    </source>
</evidence>